<feature type="compositionally biased region" description="Polar residues" evidence="6">
    <location>
        <begin position="1"/>
        <end position="17"/>
    </location>
</feature>
<evidence type="ECO:0000313" key="10">
    <source>
        <dbReference type="Proteomes" id="UP001295740"/>
    </source>
</evidence>
<feature type="transmembrane region" description="Helical" evidence="7">
    <location>
        <begin position="294"/>
        <end position="314"/>
    </location>
</feature>
<keyword evidence="10" id="KW-1185">Reference proteome</keyword>
<dbReference type="Pfam" id="PF00804">
    <property type="entry name" value="Syntaxin"/>
    <property type="match status" value="1"/>
</dbReference>
<feature type="domain" description="T-SNARE coiled-coil homology" evidence="8">
    <location>
        <begin position="220"/>
        <end position="282"/>
    </location>
</feature>
<dbReference type="PROSITE" id="PS50192">
    <property type="entry name" value="T_SNARE"/>
    <property type="match status" value="1"/>
</dbReference>
<keyword evidence="3 7" id="KW-0812">Transmembrane</keyword>
<evidence type="ECO:0000256" key="7">
    <source>
        <dbReference type="SAM" id="Phobius"/>
    </source>
</evidence>
<feature type="region of interest" description="Disordered" evidence="6">
    <location>
        <begin position="1"/>
        <end position="24"/>
    </location>
</feature>
<evidence type="ECO:0000256" key="5">
    <source>
        <dbReference type="ARBA" id="ARBA00023136"/>
    </source>
</evidence>
<dbReference type="Proteomes" id="UP001295740">
    <property type="component" value="Unassembled WGS sequence"/>
</dbReference>
<dbReference type="SMART" id="SM00503">
    <property type="entry name" value="SynN"/>
    <property type="match status" value="1"/>
</dbReference>
<dbReference type="GO" id="GO:0048278">
    <property type="term" value="P:vesicle docking"/>
    <property type="evidence" value="ECO:0007669"/>
    <property type="project" value="TreeGrafter"/>
</dbReference>
<dbReference type="GO" id="GO:0006887">
    <property type="term" value="P:exocytosis"/>
    <property type="evidence" value="ECO:0007669"/>
    <property type="project" value="TreeGrafter"/>
</dbReference>
<keyword evidence="5 7" id="KW-0472">Membrane</keyword>
<dbReference type="GO" id="GO:0005484">
    <property type="term" value="F:SNAP receptor activity"/>
    <property type="evidence" value="ECO:0007669"/>
    <property type="project" value="TreeGrafter"/>
</dbReference>
<feature type="region of interest" description="Disordered" evidence="6">
    <location>
        <begin position="37"/>
        <end position="57"/>
    </location>
</feature>
<evidence type="ECO:0000256" key="1">
    <source>
        <dbReference type="ARBA" id="ARBA00004211"/>
    </source>
</evidence>
<name>A0AAI8VDV6_9PEZI</name>
<dbReference type="PANTHER" id="PTHR19957:SF307">
    <property type="entry name" value="PROTEIN SSO1-RELATED"/>
    <property type="match status" value="1"/>
</dbReference>
<evidence type="ECO:0000256" key="2">
    <source>
        <dbReference type="ARBA" id="ARBA00009063"/>
    </source>
</evidence>
<evidence type="ECO:0000313" key="9">
    <source>
        <dbReference type="EMBL" id="CAJ2502838.1"/>
    </source>
</evidence>
<evidence type="ECO:0000256" key="4">
    <source>
        <dbReference type="ARBA" id="ARBA00022989"/>
    </source>
</evidence>
<reference evidence="9" key="1">
    <citation type="submission" date="2023-10" db="EMBL/GenBank/DDBJ databases">
        <authorList>
            <person name="Hackl T."/>
        </authorList>
    </citation>
    <scope>NUCLEOTIDE SEQUENCE</scope>
</reference>
<evidence type="ECO:0000256" key="6">
    <source>
        <dbReference type="SAM" id="MobiDB-lite"/>
    </source>
</evidence>
<evidence type="ECO:0000259" key="8">
    <source>
        <dbReference type="PROSITE" id="PS50192"/>
    </source>
</evidence>
<comment type="subcellular location">
    <subcellularLocation>
        <location evidence="1">Membrane</location>
        <topology evidence="1">Single-pass type IV membrane protein</topology>
    </subcellularLocation>
</comment>
<gene>
    <name evidence="9" type="ORF">KHLLAP_LOCUS3306</name>
</gene>
<dbReference type="GO" id="GO:0006886">
    <property type="term" value="P:intracellular protein transport"/>
    <property type="evidence" value="ECO:0007669"/>
    <property type="project" value="TreeGrafter"/>
</dbReference>
<dbReference type="AlphaFoldDB" id="A0AAI8VDV6"/>
<dbReference type="SMART" id="SM00397">
    <property type="entry name" value="t_SNARE"/>
    <property type="match status" value="1"/>
</dbReference>
<dbReference type="InterPro" id="IPR010989">
    <property type="entry name" value="SNARE"/>
</dbReference>
<dbReference type="Gene3D" id="1.20.58.70">
    <property type="match status" value="1"/>
</dbReference>
<sequence>MSYGNQYESNPYQQGPSAEQGGYGYDQVSTTAIAINGNNAGQGHEMQDYSQQPAASQTLPQSEFLNRIQFLRNEIGTLRNNVQAISSLHQRSLAEADNGLSAQQLERISAETQHLNGGIRDQLKFLANDANKTTGGSRSVKDTQVKAIKSEFERELRNYQEEEGSFRSRYRDQIARQYRIVNPDANEEEVREATEADWGNEGVFQTALRTNRTGQATSVLGAVRARHNELQAIEKTMMELASLFQDLAVLVEQQEPAVAQAEENAENTTKYIDQGNVHVSKGIISARNARKWKWWCLLVTILIIAIAVGVGVGVTEAGKNATGGGK</sequence>
<comment type="caution">
    <text evidence="9">The sequence shown here is derived from an EMBL/GenBank/DDBJ whole genome shotgun (WGS) entry which is preliminary data.</text>
</comment>
<comment type="similarity">
    <text evidence="2">Belongs to the syntaxin family.</text>
</comment>
<proteinExistence type="inferred from homology"/>
<dbReference type="InterPro" id="IPR000727">
    <property type="entry name" value="T_SNARE_dom"/>
</dbReference>
<dbReference type="GO" id="GO:0005886">
    <property type="term" value="C:plasma membrane"/>
    <property type="evidence" value="ECO:0007669"/>
    <property type="project" value="TreeGrafter"/>
</dbReference>
<dbReference type="GO" id="GO:0012505">
    <property type="term" value="C:endomembrane system"/>
    <property type="evidence" value="ECO:0007669"/>
    <property type="project" value="TreeGrafter"/>
</dbReference>
<dbReference type="SUPFAM" id="SSF47661">
    <property type="entry name" value="t-snare proteins"/>
    <property type="match status" value="1"/>
</dbReference>
<dbReference type="EMBL" id="CAUWAG010000004">
    <property type="protein sequence ID" value="CAJ2502838.1"/>
    <property type="molecule type" value="Genomic_DNA"/>
</dbReference>
<dbReference type="GO" id="GO:0006906">
    <property type="term" value="P:vesicle fusion"/>
    <property type="evidence" value="ECO:0007669"/>
    <property type="project" value="TreeGrafter"/>
</dbReference>
<dbReference type="GO" id="GO:0031201">
    <property type="term" value="C:SNARE complex"/>
    <property type="evidence" value="ECO:0007669"/>
    <property type="project" value="TreeGrafter"/>
</dbReference>
<dbReference type="InterPro" id="IPR006011">
    <property type="entry name" value="Syntaxin_N"/>
</dbReference>
<keyword evidence="4 7" id="KW-1133">Transmembrane helix</keyword>
<dbReference type="Pfam" id="PF05739">
    <property type="entry name" value="SNARE"/>
    <property type="match status" value="1"/>
</dbReference>
<feature type="compositionally biased region" description="Polar residues" evidence="6">
    <location>
        <begin position="48"/>
        <end position="57"/>
    </location>
</feature>
<dbReference type="CDD" id="cd15849">
    <property type="entry name" value="SNARE_Sso1"/>
    <property type="match status" value="1"/>
</dbReference>
<accession>A0AAI8VDV6</accession>
<dbReference type="InterPro" id="IPR045242">
    <property type="entry name" value="Syntaxin"/>
</dbReference>
<dbReference type="GO" id="GO:0000149">
    <property type="term" value="F:SNARE binding"/>
    <property type="evidence" value="ECO:0007669"/>
    <property type="project" value="TreeGrafter"/>
</dbReference>
<organism evidence="9 10">
    <name type="scientific">Anthostomella pinea</name>
    <dbReference type="NCBI Taxonomy" id="933095"/>
    <lineage>
        <taxon>Eukaryota</taxon>
        <taxon>Fungi</taxon>
        <taxon>Dikarya</taxon>
        <taxon>Ascomycota</taxon>
        <taxon>Pezizomycotina</taxon>
        <taxon>Sordariomycetes</taxon>
        <taxon>Xylariomycetidae</taxon>
        <taxon>Xylariales</taxon>
        <taxon>Xylariaceae</taxon>
        <taxon>Anthostomella</taxon>
    </lineage>
</organism>
<protein>
    <submittedName>
        <fullName evidence="9">Uu.00g102320.m01.CDS01</fullName>
    </submittedName>
</protein>
<dbReference type="PANTHER" id="PTHR19957">
    <property type="entry name" value="SYNTAXIN"/>
    <property type="match status" value="1"/>
</dbReference>
<evidence type="ECO:0000256" key="3">
    <source>
        <dbReference type="ARBA" id="ARBA00022692"/>
    </source>
</evidence>